<evidence type="ECO:0000313" key="2">
    <source>
        <dbReference type="EMBL" id="AKU91306.1"/>
    </source>
</evidence>
<dbReference type="SUPFAM" id="SSF51971">
    <property type="entry name" value="Nucleotide-binding domain"/>
    <property type="match status" value="1"/>
</dbReference>
<dbReference type="Gene3D" id="2.40.30.10">
    <property type="entry name" value="Translation factors"/>
    <property type="match status" value="1"/>
</dbReference>
<dbReference type="PROSITE" id="PS51384">
    <property type="entry name" value="FAD_FR"/>
    <property type="match status" value="1"/>
</dbReference>
<dbReference type="STRING" id="1391653.AKJ08_1693"/>
<dbReference type="Pfam" id="PF07992">
    <property type="entry name" value="Pyr_redox_2"/>
    <property type="match status" value="1"/>
</dbReference>
<dbReference type="PANTHER" id="PTHR43513:SF3">
    <property type="entry name" value="DIHYDROOROTATE DEHYDROGENASE B (NAD(+)), ELECTRON TRANSFER SUBUNIT-RELATED"/>
    <property type="match status" value="1"/>
</dbReference>
<dbReference type="PATRIC" id="fig|1391653.3.peg.1775"/>
<dbReference type="CDD" id="cd06192">
    <property type="entry name" value="DHOD_e_trans_like"/>
    <property type="match status" value="1"/>
</dbReference>
<dbReference type="PRINTS" id="PR00368">
    <property type="entry name" value="FADPNR"/>
</dbReference>
<dbReference type="InterPro" id="IPR017927">
    <property type="entry name" value="FAD-bd_FR_type"/>
</dbReference>
<keyword evidence="3" id="KW-1185">Reference proteome</keyword>
<dbReference type="SUPFAM" id="SSF52343">
    <property type="entry name" value="Ferredoxin reductase-like, C-terminal NADP-linked domain"/>
    <property type="match status" value="1"/>
</dbReference>
<dbReference type="GO" id="GO:0051536">
    <property type="term" value="F:iron-sulfur cluster binding"/>
    <property type="evidence" value="ECO:0007669"/>
    <property type="project" value="InterPro"/>
</dbReference>
<dbReference type="GO" id="GO:0016491">
    <property type="term" value="F:oxidoreductase activity"/>
    <property type="evidence" value="ECO:0007669"/>
    <property type="project" value="InterPro"/>
</dbReference>
<accession>A0A0K1PD31</accession>
<proteinExistence type="predicted"/>
<dbReference type="Gene3D" id="3.50.50.60">
    <property type="entry name" value="FAD/NAD(P)-binding domain"/>
    <property type="match status" value="3"/>
</dbReference>
<reference evidence="2 3" key="1">
    <citation type="submission" date="2015-08" db="EMBL/GenBank/DDBJ databases">
        <authorList>
            <person name="Babu N.S."/>
            <person name="Beckwith C.J."/>
            <person name="Beseler K.G."/>
            <person name="Brison A."/>
            <person name="Carone J.V."/>
            <person name="Caskin T.P."/>
            <person name="Diamond M."/>
            <person name="Durham M.E."/>
            <person name="Foxe J.M."/>
            <person name="Go M."/>
            <person name="Henderson B.A."/>
            <person name="Jones I.B."/>
            <person name="McGettigan J.A."/>
            <person name="Micheletti S.J."/>
            <person name="Nasrallah M.E."/>
            <person name="Ortiz D."/>
            <person name="Piller C.R."/>
            <person name="Privatt S.R."/>
            <person name="Schneider S.L."/>
            <person name="Sharp S."/>
            <person name="Smith T.C."/>
            <person name="Stanton J.D."/>
            <person name="Ullery H.E."/>
            <person name="Wilson R.J."/>
            <person name="Serrano M.G."/>
            <person name="Buck G."/>
            <person name="Lee V."/>
            <person name="Wang Y."/>
            <person name="Carvalho R."/>
            <person name="Voegtly L."/>
            <person name="Shi R."/>
            <person name="Duckworth R."/>
            <person name="Johnson A."/>
            <person name="Loviza R."/>
            <person name="Walstead R."/>
            <person name="Shah Z."/>
            <person name="Kiflezghi M."/>
            <person name="Wade K."/>
            <person name="Ball S.L."/>
            <person name="Bradley K.W."/>
            <person name="Asai D.J."/>
            <person name="Bowman C.A."/>
            <person name="Russell D.A."/>
            <person name="Pope W.H."/>
            <person name="Jacobs-Sera D."/>
            <person name="Hendrix R.W."/>
            <person name="Hatfull G.F."/>
        </authorList>
    </citation>
    <scope>NUCLEOTIDE SEQUENCE [LARGE SCALE GENOMIC DNA]</scope>
    <source>
        <strain evidence="2 3">DSM 27710</strain>
    </source>
</reference>
<dbReference type="Gene3D" id="3.40.50.80">
    <property type="entry name" value="Nucleotide-binding domain of ferredoxin-NADP reductase (FNR) module"/>
    <property type="match status" value="1"/>
</dbReference>
<dbReference type="Gene3D" id="1.10.1060.10">
    <property type="entry name" value="Alpha-helical ferredoxin"/>
    <property type="match status" value="1"/>
</dbReference>
<organism evidence="2 3">
    <name type="scientific">Vulgatibacter incomptus</name>
    <dbReference type="NCBI Taxonomy" id="1391653"/>
    <lineage>
        <taxon>Bacteria</taxon>
        <taxon>Pseudomonadati</taxon>
        <taxon>Myxococcota</taxon>
        <taxon>Myxococcia</taxon>
        <taxon>Myxococcales</taxon>
        <taxon>Cystobacterineae</taxon>
        <taxon>Vulgatibacteraceae</taxon>
        <taxon>Vulgatibacter</taxon>
    </lineage>
</organism>
<gene>
    <name evidence="2" type="ORF">AKJ08_1693</name>
</gene>
<dbReference type="InterPro" id="IPR009051">
    <property type="entry name" value="Helical_ferredxn"/>
</dbReference>
<dbReference type="InterPro" id="IPR036188">
    <property type="entry name" value="FAD/NAD-bd_sf"/>
</dbReference>
<evidence type="ECO:0000259" key="1">
    <source>
        <dbReference type="PROSITE" id="PS51384"/>
    </source>
</evidence>
<evidence type="ECO:0000313" key="3">
    <source>
        <dbReference type="Proteomes" id="UP000055590"/>
    </source>
</evidence>
<name>A0A0K1PD31_9BACT</name>
<dbReference type="InterPro" id="IPR023753">
    <property type="entry name" value="FAD/NAD-binding_dom"/>
</dbReference>
<dbReference type="InterPro" id="IPR039261">
    <property type="entry name" value="FNR_nucleotide-bd"/>
</dbReference>
<dbReference type="RefSeq" id="WP_050725633.1">
    <property type="nucleotide sequence ID" value="NZ_CP012332.1"/>
</dbReference>
<dbReference type="InterPro" id="IPR017938">
    <property type="entry name" value="Riboflavin_synthase-like_b-brl"/>
</dbReference>
<dbReference type="InterPro" id="IPR050353">
    <property type="entry name" value="PyrK_electron_transfer"/>
</dbReference>
<feature type="domain" description="FAD-binding FR-type" evidence="1">
    <location>
        <begin position="914"/>
        <end position="1022"/>
    </location>
</feature>
<protein>
    <submittedName>
        <fullName evidence="2">Glutamate synthase [NADPH] small chain</fullName>
    </submittedName>
</protein>
<dbReference type="PRINTS" id="PR00469">
    <property type="entry name" value="PNDRDTASEII"/>
</dbReference>
<dbReference type="PANTHER" id="PTHR43513">
    <property type="entry name" value="DIHYDROOROTATE DEHYDROGENASE B (NAD(+)), ELECTRON TRANSFER SUBUNIT"/>
    <property type="match status" value="1"/>
</dbReference>
<dbReference type="SUPFAM" id="SSF63380">
    <property type="entry name" value="Riboflavin synthase domain-like"/>
    <property type="match status" value="1"/>
</dbReference>
<sequence>MTSPVARRDDSRIPTLGIPGFAYSDLHEPAGLARLHRAFLALLVHNAPELAARFDAIRLSANGDQAPGASDLLIEVAEHVGSFVARLFGVEDQRREQREAAGAEGPVFRFKNEFMVKRVFRRGAPDRPEAAEFPALDAAAAALLGFLAPGIGEAQDAERALSLPICELLDLQKLYDRRPAPTADQLPAAFAERCAALREAAKASGLLGGLVEGGADVDGIEGDGQLVRNALTLLDRWCFARSLHPEGKEQIRGWSSYKLPKKTTYEELVHVKRPLPLIPEVSASHELRRRDGFRLTDGGATSRQVRSEVDYCLLCHERGKDSCSKGFHDKAGGFKKNSLAIDLHGCPLEEHISEGHVLKARGDSIAALAMVSINNPMSPGTGHRICNDCMKGCIFQTQEPVNIPLVETSNLRDVLSMPWGYEIWSLLTRWNPVNLRRPYALPHNGKKVLVVGLGPAGYTLAHHLLNEGFGVVAVEGLKVEPLPERFLDAPIRDFEELRDELDQRVVNGFGGVSEYGITVRWDKNFLTALYLNLARRRGFAAYGGVRFGGTLTLDDAWGYGFDHVAIAAGAGRPTLVRMKNGLLRGIRQASDFLMALQLSGAFKRDSMASLQVRLPALVIGGGLTGVDTATELAAYYPIQVEKTLDRWEKLQAELGVLAEKVFDAEEREVLAEFLEHGRAVRAERVRARAAGEEPNFAGLVQQWGGVSLVYRKRMQDAPAYRLNHEEVEKGLEEGIHFVEYMDPKEAVSDDQGAVRSVIFERQKLVDGKWLASGELVELPARTVCVAAGTSPNVTYEREYEGSFRLDRWGQYFQGYSAKRLADGTIELAEAEAHRDLSQDAGFFTSYLSPDKTRCVSFYGDNHPQYAGSVVKAMASAKDGHVFVAGLFEDEVAGLRAEDQPLRDHAWESFRSRLDEALRAKVVEVRRLTPTIVEVVVKAPLAAEHFNPGQFYRLQAFESRAPVVDGTRLLTEGLALTGAWVDKEKGLLSLIVLEMGGSSRLVAALRPGEEVVCMGPTGAPTEIPSGESVLLAGGGLGNAVLFSIAKALKENGNRVLYFAGYRNPDDVFKQDEIEAATDQVIWATDREPAIAPRRPQDRSFVGNICEAMMAYTRGELGESLVPMTDIDRIIAIGSDRMMAAVKALRKGALAPYLKETHEAIGSINSPMQCMMKEICAQCLQRQVGPDGKERIVFTCMNQDQKLDEVDFPFLASRLRANGVQEKIANLWLDRCLKLSRLERI</sequence>
<dbReference type="Proteomes" id="UP000055590">
    <property type="component" value="Chromosome"/>
</dbReference>
<dbReference type="KEGG" id="vin:AKJ08_1693"/>
<dbReference type="AlphaFoldDB" id="A0A0K1PD31"/>
<dbReference type="EMBL" id="CP012332">
    <property type="protein sequence ID" value="AKU91306.1"/>
    <property type="molecule type" value="Genomic_DNA"/>
</dbReference>
<dbReference type="OrthoDB" id="9803192at2"/>